<dbReference type="Proteomes" id="UP001055879">
    <property type="component" value="Linkage Group LG04"/>
</dbReference>
<evidence type="ECO:0000313" key="1">
    <source>
        <dbReference type="EMBL" id="KAI3734589.1"/>
    </source>
</evidence>
<sequence length="474" mass="52893">MFKLADSGSEKTARRGRLLQRYNDGQRQVVGSGMRLITNDGNNRAANTKKEDVNDGERTQKIYVGKEVRVVGGNEAGLKGRIVEVIVGGDQVVLKLSRSQEVIVRVRDVADLGSIEEERCLKKLKDVSLREKVNQSSGDRKSKDSTGSHNRTKRSRGRHEISASSSVSWLNSHIIARIISKEVKRGGLYLQKGVIVDVSKSLSMLVIPMILDTDLLSLFRKEKGCKKRNTIQLIPATGLIKAWNNKRNVFVHTTLTIGYLSKSSSISNIANSFAEVYSPSQQGILGCTSPANVATRTIIMMLITPIFFATDITGTWRRLFSRVEKHIIWGVLKSVTGMQGKKFKDKLHGQAKEATVSGIPTTDLNLSDSDGGPTGRADQVVPITWPKRPADGAGDGFVNSIRGLFHTQRRKAKAFVLRTMRGEEKNDQMPGDRSESDNEYSPFARKLTITKARKLIRRHTEKFRSKKQYYKCKY</sequence>
<reference evidence="2" key="1">
    <citation type="journal article" date="2022" name="Mol. Ecol. Resour.">
        <title>The genomes of chicory, endive, great burdock and yacon provide insights into Asteraceae palaeo-polyploidization history and plant inulin production.</title>
        <authorList>
            <person name="Fan W."/>
            <person name="Wang S."/>
            <person name="Wang H."/>
            <person name="Wang A."/>
            <person name="Jiang F."/>
            <person name="Liu H."/>
            <person name="Zhao H."/>
            <person name="Xu D."/>
            <person name="Zhang Y."/>
        </authorList>
    </citation>
    <scope>NUCLEOTIDE SEQUENCE [LARGE SCALE GENOMIC DNA]</scope>
    <source>
        <strain evidence="2">cv. Niubang</strain>
    </source>
</reference>
<dbReference type="EMBL" id="CM042050">
    <property type="protein sequence ID" value="KAI3734589.1"/>
    <property type="molecule type" value="Genomic_DNA"/>
</dbReference>
<protein>
    <submittedName>
        <fullName evidence="1">Uncharacterized protein</fullName>
    </submittedName>
</protein>
<name>A0ACB9CJX8_ARCLA</name>
<organism evidence="1 2">
    <name type="scientific">Arctium lappa</name>
    <name type="common">Greater burdock</name>
    <name type="synonym">Lappa major</name>
    <dbReference type="NCBI Taxonomy" id="4217"/>
    <lineage>
        <taxon>Eukaryota</taxon>
        <taxon>Viridiplantae</taxon>
        <taxon>Streptophyta</taxon>
        <taxon>Embryophyta</taxon>
        <taxon>Tracheophyta</taxon>
        <taxon>Spermatophyta</taxon>
        <taxon>Magnoliopsida</taxon>
        <taxon>eudicotyledons</taxon>
        <taxon>Gunneridae</taxon>
        <taxon>Pentapetalae</taxon>
        <taxon>asterids</taxon>
        <taxon>campanulids</taxon>
        <taxon>Asterales</taxon>
        <taxon>Asteraceae</taxon>
        <taxon>Carduoideae</taxon>
        <taxon>Cardueae</taxon>
        <taxon>Arctiinae</taxon>
        <taxon>Arctium</taxon>
    </lineage>
</organism>
<keyword evidence="2" id="KW-1185">Reference proteome</keyword>
<reference evidence="1 2" key="2">
    <citation type="journal article" date="2022" name="Mol. Ecol. Resour.">
        <title>The genomes of chicory, endive, great burdock and yacon provide insights into Asteraceae paleo-polyploidization history and plant inulin production.</title>
        <authorList>
            <person name="Fan W."/>
            <person name="Wang S."/>
            <person name="Wang H."/>
            <person name="Wang A."/>
            <person name="Jiang F."/>
            <person name="Liu H."/>
            <person name="Zhao H."/>
            <person name="Xu D."/>
            <person name="Zhang Y."/>
        </authorList>
    </citation>
    <scope>NUCLEOTIDE SEQUENCE [LARGE SCALE GENOMIC DNA]</scope>
    <source>
        <strain evidence="2">cv. Niubang</strain>
    </source>
</reference>
<evidence type="ECO:0000313" key="2">
    <source>
        <dbReference type="Proteomes" id="UP001055879"/>
    </source>
</evidence>
<comment type="caution">
    <text evidence="1">The sequence shown here is derived from an EMBL/GenBank/DDBJ whole genome shotgun (WGS) entry which is preliminary data.</text>
</comment>
<accession>A0ACB9CJX8</accession>
<gene>
    <name evidence="1" type="ORF">L6452_14060</name>
</gene>
<proteinExistence type="predicted"/>